<dbReference type="InterPro" id="IPR037522">
    <property type="entry name" value="HD_GYP_dom"/>
</dbReference>
<reference evidence="3 4" key="1">
    <citation type="submission" date="2013-04" db="EMBL/GenBank/DDBJ databases">
        <title>The Genome Sequence of Treponema medium ATCC 700293.</title>
        <authorList>
            <consortium name="The Broad Institute Genomics Platform"/>
            <person name="Earl A."/>
            <person name="Ward D."/>
            <person name="Feldgarden M."/>
            <person name="Gevers D."/>
            <person name="Leonetti C."/>
            <person name="Blanton J.M."/>
            <person name="Dewhirst F.E."/>
            <person name="Izard J."/>
            <person name="Walker B."/>
            <person name="Young S."/>
            <person name="Zeng Q."/>
            <person name="Gargeya S."/>
            <person name="Fitzgerald M."/>
            <person name="Haas B."/>
            <person name="Abouelleil A."/>
            <person name="Allen A.W."/>
            <person name="Alvarado L."/>
            <person name="Arachchi H.M."/>
            <person name="Berlin A.M."/>
            <person name="Chapman S.B."/>
            <person name="Gainer-Dewar J."/>
            <person name="Goldberg J."/>
            <person name="Griggs A."/>
            <person name="Gujja S."/>
            <person name="Hansen M."/>
            <person name="Howarth C."/>
            <person name="Imamovic A."/>
            <person name="Ireland A."/>
            <person name="Larimer J."/>
            <person name="McCowan C."/>
            <person name="Murphy C."/>
            <person name="Pearson M."/>
            <person name="Poon T.W."/>
            <person name="Priest M."/>
            <person name="Roberts A."/>
            <person name="Saif S."/>
            <person name="Shea T."/>
            <person name="Sisk P."/>
            <person name="Sykes S."/>
            <person name="Wortman J."/>
            <person name="Nusbaum C."/>
            <person name="Birren B."/>
        </authorList>
    </citation>
    <scope>NUCLEOTIDE SEQUENCE [LARGE SCALE GENOMIC DNA]</scope>
    <source>
        <strain evidence="3 4">ATCC 700293</strain>
    </source>
</reference>
<dbReference type="CDD" id="cd00077">
    <property type="entry name" value="HDc"/>
    <property type="match status" value="1"/>
</dbReference>
<sequence length="390" mass="44706">MNTLKLLELKPPVYFTEDVYIDKKFLLFTRESCFTDELKRLLSEWQFTLLYTKGTVTETNPQKKEKKNKEKTDTPEKGQVLTEQKLSGELVEKTYQKFYAFTNEVYEAYRNRQSLNTENVIAKMKELCTFVQENRQAVLILQSIMPYNVDNFLVTHSLRSAVYAIVVGMELKMQNHQLVELATAALMHEIGLIHIAEDIYSRAGELSDEERKYLHVHPVLSCKILKKAKFPLPVCLGTLDHHERENGTGYPQKLTGEKISLYGKIIAVVCSYEAMTGERKYKKADDPATGLLNVLRREPSQYDEEVLKALLNALSFFPIGSFVYLSNNTVAQVIDNNSEDPRFPIVRVIDRSAKTTFSEAIRTAMDGIRIMRPARKEEWIAALSKGKKKA</sequence>
<feature type="domain" description="HD-GYP" evidence="2">
    <location>
        <begin position="131"/>
        <end position="326"/>
    </location>
</feature>
<evidence type="ECO:0000313" key="4">
    <source>
        <dbReference type="Proteomes" id="UP000014634"/>
    </source>
</evidence>
<organism evidence="3 4">
    <name type="scientific">Treponema medium ATCC 700293</name>
    <dbReference type="NCBI Taxonomy" id="1125700"/>
    <lineage>
        <taxon>Bacteria</taxon>
        <taxon>Pseudomonadati</taxon>
        <taxon>Spirochaetota</taxon>
        <taxon>Spirochaetia</taxon>
        <taxon>Spirochaetales</taxon>
        <taxon>Treponemataceae</taxon>
        <taxon>Treponema</taxon>
    </lineage>
</organism>
<name>A0AA87NQD4_TREMD</name>
<dbReference type="SUPFAM" id="SSF109604">
    <property type="entry name" value="HD-domain/PDEase-like"/>
    <property type="match status" value="1"/>
</dbReference>
<dbReference type="InterPro" id="IPR003607">
    <property type="entry name" value="HD/PDEase_dom"/>
</dbReference>
<dbReference type="Pfam" id="PF13487">
    <property type="entry name" value="HD_5"/>
    <property type="match status" value="1"/>
</dbReference>
<evidence type="ECO:0000259" key="2">
    <source>
        <dbReference type="PROSITE" id="PS51832"/>
    </source>
</evidence>
<dbReference type="RefSeq" id="WP_016523185.1">
    <property type="nucleotide sequence ID" value="NZ_KE332517.1"/>
</dbReference>
<evidence type="ECO:0000313" key="3">
    <source>
        <dbReference type="EMBL" id="EPF28990.1"/>
    </source>
</evidence>
<dbReference type="Proteomes" id="UP000014634">
    <property type="component" value="Unassembled WGS sequence"/>
</dbReference>
<comment type="caution">
    <text evidence="3">The sequence shown here is derived from an EMBL/GenBank/DDBJ whole genome shotgun (WGS) entry which is preliminary data.</text>
</comment>
<dbReference type="SMART" id="SM00471">
    <property type="entry name" value="HDc"/>
    <property type="match status" value="1"/>
</dbReference>
<evidence type="ECO:0000256" key="1">
    <source>
        <dbReference type="SAM" id="MobiDB-lite"/>
    </source>
</evidence>
<dbReference type="PROSITE" id="PS51832">
    <property type="entry name" value="HD_GYP"/>
    <property type="match status" value="1"/>
</dbReference>
<dbReference type="PANTHER" id="PTHR43155:SF2">
    <property type="entry name" value="CYCLIC DI-GMP PHOSPHODIESTERASE PA4108"/>
    <property type="match status" value="1"/>
</dbReference>
<proteinExistence type="predicted"/>
<dbReference type="AlphaFoldDB" id="A0AA87NQD4"/>
<dbReference type="Gene3D" id="1.10.3210.10">
    <property type="entry name" value="Hypothetical protein af1432"/>
    <property type="match status" value="1"/>
</dbReference>
<feature type="compositionally biased region" description="Basic and acidic residues" evidence="1">
    <location>
        <begin position="61"/>
        <end position="76"/>
    </location>
</feature>
<feature type="region of interest" description="Disordered" evidence="1">
    <location>
        <begin position="59"/>
        <end position="78"/>
    </location>
</feature>
<accession>A0AA87NQD4</accession>
<protein>
    <recommendedName>
        <fullName evidence="2">HD-GYP domain-containing protein</fullName>
    </recommendedName>
</protein>
<dbReference type="PANTHER" id="PTHR43155">
    <property type="entry name" value="CYCLIC DI-GMP PHOSPHODIESTERASE PA4108-RELATED"/>
    <property type="match status" value="1"/>
</dbReference>
<dbReference type="EMBL" id="ATFE01000008">
    <property type="protein sequence ID" value="EPF28990.1"/>
    <property type="molecule type" value="Genomic_DNA"/>
</dbReference>
<gene>
    <name evidence="3" type="ORF">HMPREF9195_01233</name>
</gene>